<sequence>MRYFLKDRATEFESYIGVQPKSFAIFFLAVALAAAAATGVYWSVFGFKHWNTEMTTAQRILLAAATTPAQAPAVQNAGATGQYVCPVHGAVGMPRFDAAGIPRCPVGGEVMQFAGRPLATATAAAFAGG</sequence>
<dbReference type="STRING" id="573370.DMR_41230"/>
<evidence type="ECO:0000256" key="1">
    <source>
        <dbReference type="SAM" id="Phobius"/>
    </source>
</evidence>
<feature type="transmembrane region" description="Helical" evidence="1">
    <location>
        <begin position="23"/>
        <end position="44"/>
    </location>
</feature>
<keyword evidence="1" id="KW-1133">Transmembrane helix</keyword>
<reference evidence="2 3" key="1">
    <citation type="journal article" date="2009" name="Genome Res.">
        <title>Whole genome sequence of Desulfovibrio magneticus strain RS-1 revealed common gene clusters in magnetotactic bacteria.</title>
        <authorList>
            <person name="Nakazawa H."/>
            <person name="Arakaki A."/>
            <person name="Narita-Yamada S."/>
            <person name="Yashiro I."/>
            <person name="Jinno K."/>
            <person name="Aoki N."/>
            <person name="Tsuruyama A."/>
            <person name="Okamura Y."/>
            <person name="Tanikawa S."/>
            <person name="Fujita N."/>
            <person name="Takeyama H."/>
            <person name="Matsunaga T."/>
        </authorList>
    </citation>
    <scope>NUCLEOTIDE SEQUENCE [LARGE SCALE GENOMIC DNA]</scope>
    <source>
        <strain evidence="3">ATCC 700980 / DSM 13731 / RS-1</strain>
    </source>
</reference>
<dbReference type="KEGG" id="dma:DMR_41230"/>
<keyword evidence="1" id="KW-0472">Membrane</keyword>
<dbReference type="OrthoDB" id="5540547at2"/>
<dbReference type="AlphaFoldDB" id="C4XPR4"/>
<proteinExistence type="predicted"/>
<keyword evidence="1" id="KW-0812">Transmembrane</keyword>
<dbReference type="RefSeq" id="WP_015862742.1">
    <property type="nucleotide sequence ID" value="NC_012796.1"/>
</dbReference>
<name>C4XPR4_SOLM1</name>
<evidence type="ECO:0000313" key="3">
    <source>
        <dbReference type="Proteomes" id="UP000009071"/>
    </source>
</evidence>
<dbReference type="EMBL" id="AP010904">
    <property type="protein sequence ID" value="BAH77614.1"/>
    <property type="molecule type" value="Genomic_DNA"/>
</dbReference>
<keyword evidence="3" id="KW-1185">Reference proteome</keyword>
<gene>
    <name evidence="2" type="ordered locus">DMR_41230</name>
</gene>
<evidence type="ECO:0000313" key="2">
    <source>
        <dbReference type="EMBL" id="BAH77614.1"/>
    </source>
</evidence>
<protein>
    <submittedName>
        <fullName evidence="2">Uncharacterized protein</fullName>
    </submittedName>
</protein>
<dbReference type="HOGENOM" id="CLU_1945280_0_0_7"/>
<accession>C4XPR4</accession>
<organism evidence="2 3">
    <name type="scientific">Solidesulfovibrio magneticus (strain ATCC 700980 / DSM 13731 / RS-1)</name>
    <name type="common">Desulfovibrio magneticus</name>
    <dbReference type="NCBI Taxonomy" id="573370"/>
    <lineage>
        <taxon>Bacteria</taxon>
        <taxon>Pseudomonadati</taxon>
        <taxon>Thermodesulfobacteriota</taxon>
        <taxon>Desulfovibrionia</taxon>
        <taxon>Desulfovibrionales</taxon>
        <taxon>Desulfovibrionaceae</taxon>
        <taxon>Solidesulfovibrio</taxon>
    </lineage>
</organism>
<dbReference type="Proteomes" id="UP000009071">
    <property type="component" value="Chromosome"/>
</dbReference>